<accession>A0A4R4P631</accession>
<proteinExistence type="predicted"/>
<dbReference type="OrthoDB" id="3831322at2"/>
<evidence type="ECO:0000313" key="3">
    <source>
        <dbReference type="Proteomes" id="UP000295431"/>
    </source>
</evidence>
<feature type="region of interest" description="Disordered" evidence="1">
    <location>
        <begin position="63"/>
        <end position="82"/>
    </location>
</feature>
<feature type="compositionally biased region" description="Basic and acidic residues" evidence="1">
    <location>
        <begin position="73"/>
        <end position="82"/>
    </location>
</feature>
<protein>
    <submittedName>
        <fullName evidence="2">Uncharacterized protein</fullName>
    </submittedName>
</protein>
<dbReference type="AlphaFoldDB" id="A0A4R4P631"/>
<comment type="caution">
    <text evidence="2">The sequence shown here is derived from an EMBL/GenBank/DDBJ whole genome shotgun (WGS) entry which is preliminary data.</text>
</comment>
<name>A0A4R4P631_9ACTN</name>
<dbReference type="EMBL" id="SMJW01000053">
    <property type="protein sequence ID" value="TDC16283.1"/>
    <property type="molecule type" value="Genomic_DNA"/>
</dbReference>
<dbReference type="Proteomes" id="UP000295431">
    <property type="component" value="Unassembled WGS sequence"/>
</dbReference>
<keyword evidence="3" id="KW-1185">Reference proteome</keyword>
<organism evidence="2 3">
    <name type="scientific">Actinomadura bangladeshensis</name>
    <dbReference type="NCBI Taxonomy" id="453573"/>
    <lineage>
        <taxon>Bacteria</taxon>
        <taxon>Bacillati</taxon>
        <taxon>Actinomycetota</taxon>
        <taxon>Actinomycetes</taxon>
        <taxon>Streptosporangiales</taxon>
        <taxon>Thermomonosporaceae</taxon>
        <taxon>Actinomadura</taxon>
    </lineage>
</organism>
<evidence type="ECO:0000313" key="2">
    <source>
        <dbReference type="EMBL" id="TDC16283.1"/>
    </source>
</evidence>
<gene>
    <name evidence="2" type="ORF">E1284_13130</name>
</gene>
<evidence type="ECO:0000256" key="1">
    <source>
        <dbReference type="SAM" id="MobiDB-lite"/>
    </source>
</evidence>
<reference evidence="2 3" key="1">
    <citation type="submission" date="2019-03" db="EMBL/GenBank/DDBJ databases">
        <title>Draft genome sequences of novel Actinobacteria.</title>
        <authorList>
            <person name="Sahin N."/>
            <person name="Ay H."/>
            <person name="Saygin H."/>
        </authorList>
    </citation>
    <scope>NUCLEOTIDE SEQUENCE [LARGE SCALE GENOMIC DNA]</scope>
    <source>
        <strain evidence="2 3">DSM 45347</strain>
    </source>
</reference>
<sequence>MMRVIAEGGSPLYCSTCGDERVFEQPPCPDGHGAQCPERACTECGTAVLVGLPPVTAAACGSAPAGETARAPRRAETVRAVA</sequence>